<reference evidence="3" key="1">
    <citation type="submission" date="2022-11" db="EMBL/GenBank/DDBJ databases">
        <authorList>
            <person name="Petersen C."/>
        </authorList>
    </citation>
    <scope>NUCLEOTIDE SEQUENCE</scope>
    <source>
        <strain evidence="3">IBT 30761</strain>
    </source>
</reference>
<dbReference type="SMART" id="SM00478">
    <property type="entry name" value="ENDO3c"/>
    <property type="match status" value="1"/>
</dbReference>
<dbReference type="AlphaFoldDB" id="A0A9W9G285"/>
<feature type="region of interest" description="Disordered" evidence="1">
    <location>
        <begin position="675"/>
        <end position="745"/>
    </location>
</feature>
<dbReference type="InterPro" id="IPR011257">
    <property type="entry name" value="DNA_glycosylase"/>
</dbReference>
<feature type="compositionally biased region" description="Polar residues" evidence="1">
    <location>
        <begin position="127"/>
        <end position="141"/>
    </location>
</feature>
<feature type="compositionally biased region" description="Low complexity" evidence="1">
    <location>
        <begin position="180"/>
        <end position="209"/>
    </location>
</feature>
<feature type="compositionally biased region" description="Polar residues" evidence="1">
    <location>
        <begin position="16"/>
        <end position="28"/>
    </location>
</feature>
<gene>
    <name evidence="3" type="ORF">N7532_002587</name>
</gene>
<comment type="caution">
    <text evidence="3">The sequence shown here is derived from an EMBL/GenBank/DDBJ whole genome shotgun (WGS) entry which is preliminary data.</text>
</comment>
<feature type="region of interest" description="Disordered" evidence="1">
    <location>
        <begin position="772"/>
        <end position="821"/>
    </location>
</feature>
<feature type="compositionally biased region" description="Basic and acidic residues" evidence="1">
    <location>
        <begin position="332"/>
        <end position="341"/>
    </location>
</feature>
<dbReference type="PANTHER" id="PTHR47203:SF1">
    <property type="entry name" value="HYPOTHETICAL BASE EXCISION DNA REPAIR PROTEIN (EUROFUNG)"/>
    <property type="match status" value="1"/>
</dbReference>
<keyword evidence="4" id="KW-1185">Reference proteome</keyword>
<feature type="compositionally biased region" description="Low complexity" evidence="1">
    <location>
        <begin position="151"/>
        <end position="170"/>
    </location>
</feature>
<dbReference type="Gene3D" id="1.10.340.30">
    <property type="entry name" value="Hypothetical protein, domain 2"/>
    <property type="match status" value="1"/>
</dbReference>
<dbReference type="SUPFAM" id="SSF48150">
    <property type="entry name" value="DNA-glycosylase"/>
    <property type="match status" value="1"/>
</dbReference>
<feature type="compositionally biased region" description="Basic residues" evidence="1">
    <location>
        <begin position="271"/>
        <end position="282"/>
    </location>
</feature>
<feature type="compositionally biased region" description="Basic and acidic residues" evidence="1">
    <location>
        <begin position="36"/>
        <end position="49"/>
    </location>
</feature>
<feature type="compositionally biased region" description="Basic and acidic residues" evidence="1">
    <location>
        <begin position="785"/>
        <end position="799"/>
    </location>
</feature>
<feature type="region of interest" description="Disordered" evidence="1">
    <location>
        <begin position="120"/>
        <end position="375"/>
    </location>
</feature>
<sequence>MKNAQPPDGFGIKTMDASTNHGATTESPVQIPRKALPAEEHPEGSERAIETPATTSPSPKSSEQMDYSEIPPLHAYFTSPSSRNAQVNSPAMEQARVLEQPATMTGLTFPNVSENTEALSVKAEEVASTQPPAQANESSSLAAKPVQSEQPPTGTTTPLPLTSEPTYPLTDKPVTERVTRSATRAAEAALSVAEASAEASTVAEQATAEKNASKPKEDVNADDEEKEIRAHERRKKNSQPSVKQRKAAIAPKQLTGKKTEGTKKKNEKYQVKKKMGKRKSPSKPKADAKDTPKKAKKLVNKTPNPQELPHNQGPAPTAKSSVPEVTDLTAGSDKENEKAEDEKVEDENATTQSGIPDGEAGSISAEKLKPKREKKAPYLNMKLGKTPFPDWKFPTPDQCKEVNDILTFHDCEKSRPEEIPKASRDFAGCGEVPFVLDALIRTLLSGATTGSNAAVAYVGLVKKFGTREHGLGKGSVDWEAVQKAELREIFIAIKGGGLADIKSKNIKGLLDWVQDENTIRRDTLRAEVTEIEAQGVQDGDLQLKKNELACLDDNILSLEHLHALSTQDAMSEMIKYPGIGPKTAACVLLFCMQRPCFAVDTHIFRLAGWLGWIPIDRATEVSGFLHLDTRIPDEYKYSLHWLLIRHGKMCPRCRAATGEKSANWDQGCPLEDLLTRTGKRKGGSELVSRRKKRTKTSKGKRITRSQKSAGTTKGTKSPRANDKAKIKKTPKGETAVETSERKTTGRTTLPEVTVEQAEADMEVVDQYVPMVDQNDTPDKTQVSTKKQENQTLKRFEKRLASIHGNESSRGRRRSARIAATV</sequence>
<name>A0A9W9G285_9EURO</name>
<feature type="compositionally biased region" description="Basic and acidic residues" evidence="1">
    <location>
        <begin position="284"/>
        <end position="293"/>
    </location>
</feature>
<proteinExistence type="predicted"/>
<dbReference type="CDD" id="cd00056">
    <property type="entry name" value="ENDO3c"/>
    <property type="match status" value="1"/>
</dbReference>
<feature type="region of interest" description="Disordered" evidence="1">
    <location>
        <begin position="1"/>
        <end position="94"/>
    </location>
</feature>
<organism evidence="3 4">
    <name type="scientific">Penicillium argentinense</name>
    <dbReference type="NCBI Taxonomy" id="1131581"/>
    <lineage>
        <taxon>Eukaryota</taxon>
        <taxon>Fungi</taxon>
        <taxon>Dikarya</taxon>
        <taxon>Ascomycota</taxon>
        <taxon>Pezizomycotina</taxon>
        <taxon>Eurotiomycetes</taxon>
        <taxon>Eurotiomycetidae</taxon>
        <taxon>Eurotiales</taxon>
        <taxon>Aspergillaceae</taxon>
        <taxon>Penicillium</taxon>
    </lineage>
</organism>
<dbReference type="GeneID" id="81354060"/>
<dbReference type="EMBL" id="JAPQKI010000003">
    <property type="protein sequence ID" value="KAJ5109942.1"/>
    <property type="molecule type" value="Genomic_DNA"/>
</dbReference>
<dbReference type="InterPro" id="IPR023170">
    <property type="entry name" value="HhH_base_excis_C"/>
</dbReference>
<dbReference type="InterPro" id="IPR003265">
    <property type="entry name" value="HhH-GPD_domain"/>
</dbReference>
<feature type="compositionally biased region" description="Polar residues" evidence="1">
    <location>
        <begin position="78"/>
        <end position="91"/>
    </location>
</feature>
<feature type="compositionally biased region" description="Basic and acidic residues" evidence="1">
    <location>
        <begin position="257"/>
        <end position="270"/>
    </location>
</feature>
<dbReference type="GO" id="GO:0000702">
    <property type="term" value="F:oxidized base lesion DNA N-glycosylase activity"/>
    <property type="evidence" value="ECO:0007669"/>
    <property type="project" value="UniProtKB-ARBA"/>
</dbReference>
<dbReference type="GO" id="GO:0006285">
    <property type="term" value="P:base-excision repair, AP site formation"/>
    <property type="evidence" value="ECO:0007669"/>
    <property type="project" value="UniProtKB-ARBA"/>
</dbReference>
<reference evidence="3" key="2">
    <citation type="journal article" date="2023" name="IMA Fungus">
        <title>Comparative genomic study of the Penicillium genus elucidates a diverse pangenome and 15 lateral gene transfer events.</title>
        <authorList>
            <person name="Petersen C."/>
            <person name="Sorensen T."/>
            <person name="Nielsen M.R."/>
            <person name="Sondergaard T.E."/>
            <person name="Sorensen J.L."/>
            <person name="Fitzpatrick D.A."/>
            <person name="Frisvad J.C."/>
            <person name="Nielsen K.L."/>
        </authorList>
    </citation>
    <scope>NUCLEOTIDE SEQUENCE</scope>
    <source>
        <strain evidence="3">IBT 30761</strain>
    </source>
</reference>
<dbReference type="PANTHER" id="PTHR47203">
    <property type="match status" value="1"/>
</dbReference>
<feature type="compositionally biased region" description="Low complexity" evidence="1">
    <location>
        <begin position="51"/>
        <end position="62"/>
    </location>
</feature>
<feature type="compositionally biased region" description="Polar residues" evidence="1">
    <location>
        <begin position="706"/>
        <end position="715"/>
    </location>
</feature>
<evidence type="ECO:0000256" key="1">
    <source>
        <dbReference type="SAM" id="MobiDB-lite"/>
    </source>
</evidence>
<dbReference type="OrthoDB" id="5607at2759"/>
<protein>
    <recommendedName>
        <fullName evidence="2">HhH-GPD domain-containing protein</fullName>
    </recommendedName>
</protein>
<dbReference type="Proteomes" id="UP001149074">
    <property type="component" value="Unassembled WGS sequence"/>
</dbReference>
<evidence type="ECO:0000259" key="2">
    <source>
        <dbReference type="SMART" id="SM00478"/>
    </source>
</evidence>
<evidence type="ECO:0000313" key="3">
    <source>
        <dbReference type="EMBL" id="KAJ5109942.1"/>
    </source>
</evidence>
<feature type="domain" description="HhH-GPD" evidence="2">
    <location>
        <begin position="444"/>
        <end position="649"/>
    </location>
</feature>
<dbReference type="RefSeq" id="XP_056478053.1">
    <property type="nucleotide sequence ID" value="XM_056615081.1"/>
</dbReference>
<evidence type="ECO:0000313" key="4">
    <source>
        <dbReference type="Proteomes" id="UP001149074"/>
    </source>
</evidence>
<dbReference type="Gene3D" id="1.10.1670.10">
    <property type="entry name" value="Helix-hairpin-Helix base-excision DNA repair enzymes (C-terminal)"/>
    <property type="match status" value="1"/>
</dbReference>
<accession>A0A9W9G285</accession>
<feature type="compositionally biased region" description="Basic residues" evidence="1">
    <location>
        <begin position="689"/>
        <end position="704"/>
    </location>
</feature>